<feature type="region of interest" description="Disordered" evidence="1">
    <location>
        <begin position="450"/>
        <end position="572"/>
    </location>
</feature>
<dbReference type="Pfam" id="PF11467">
    <property type="entry name" value="LEDGF"/>
    <property type="match status" value="1"/>
</dbReference>
<dbReference type="AlphaFoldDB" id="A0A4C1TNV7"/>
<evidence type="ECO:0000256" key="1">
    <source>
        <dbReference type="SAM" id="MobiDB-lite"/>
    </source>
</evidence>
<organism evidence="3 4">
    <name type="scientific">Eumeta variegata</name>
    <name type="common">Bagworm moth</name>
    <name type="synonym">Eumeta japonica</name>
    <dbReference type="NCBI Taxonomy" id="151549"/>
    <lineage>
        <taxon>Eukaryota</taxon>
        <taxon>Metazoa</taxon>
        <taxon>Ecdysozoa</taxon>
        <taxon>Arthropoda</taxon>
        <taxon>Hexapoda</taxon>
        <taxon>Insecta</taxon>
        <taxon>Pterygota</taxon>
        <taxon>Neoptera</taxon>
        <taxon>Endopterygota</taxon>
        <taxon>Lepidoptera</taxon>
        <taxon>Glossata</taxon>
        <taxon>Ditrysia</taxon>
        <taxon>Tineoidea</taxon>
        <taxon>Psychidae</taxon>
        <taxon>Oiketicinae</taxon>
        <taxon>Eumeta</taxon>
    </lineage>
</organism>
<feature type="compositionally biased region" description="Basic and acidic residues" evidence="1">
    <location>
        <begin position="500"/>
        <end position="516"/>
    </location>
</feature>
<proteinExistence type="predicted"/>
<feature type="compositionally biased region" description="Basic and acidic residues" evidence="1">
    <location>
        <begin position="531"/>
        <end position="558"/>
    </location>
</feature>
<dbReference type="STRING" id="151549.A0A4C1TNV7"/>
<dbReference type="InterPro" id="IPR021567">
    <property type="entry name" value="LEDGF_IBD"/>
</dbReference>
<reference evidence="3 4" key="1">
    <citation type="journal article" date="2019" name="Commun. Biol.">
        <title>The bagworm genome reveals a unique fibroin gene that provides high tensile strength.</title>
        <authorList>
            <person name="Kono N."/>
            <person name="Nakamura H."/>
            <person name="Ohtoshi R."/>
            <person name="Tomita M."/>
            <person name="Numata K."/>
            <person name="Arakawa K."/>
        </authorList>
    </citation>
    <scope>NUCLEOTIDE SEQUENCE [LARGE SCALE GENOMIC DNA]</scope>
</reference>
<evidence type="ECO:0000259" key="2">
    <source>
        <dbReference type="Pfam" id="PF11467"/>
    </source>
</evidence>
<feature type="compositionally biased region" description="Polar residues" evidence="1">
    <location>
        <begin position="474"/>
        <end position="483"/>
    </location>
</feature>
<evidence type="ECO:0000313" key="3">
    <source>
        <dbReference type="EMBL" id="GBP15587.1"/>
    </source>
</evidence>
<keyword evidence="4" id="KW-1185">Reference proteome</keyword>
<gene>
    <name evidence="3" type="ORF">EVAR_5288_1</name>
</gene>
<sequence length="572" mass="65334">MIKKNHKIRKFVPPMKRQSETNTTMNKCEPFDLPSKDDDSLRDKCDLNVKKPIKQSSFLNIVSSSLNLLNSEPQLSQESLTEEKHLMNSDYLVTISNNADNKTCDNINLEEDIHMEFDTTQNIIFSGKPSQESGFYIMETKDPSNHRAYEKEDYLMLFNGSHEIKVQENAPVNFVCSVATGDIGFGWHFRKTRFMPEEDKEALLIAYLPTGRYVGIKVFHSRPATTKNDVSKLQWDRQAALNAIKLKKELEKGEITVQSVIHQLETELNLTDEDKANLDKERSIEERKVRMHFLKTEIEMVELDAKIKTCLSLEKADTDNCLVLLDQLQELPIKSLMLLKHPSVLESVKRMRCYVGNTVSWALNEEDSLVFSKKAQLIRKKADAVYNKFKDLFTVPEGLPFWEFFSERTMQFKKCTAKLEPVELCQLVHEPLEMTTPTSHTMRSAIDAANEVEPPVDDDLDKKKNSTPVKRKTSQSVVSTPNKTSKRKQKKQDEENDALAEEKSSEEANTEEDTKNDANISNKPADNNSESTDKDGSVGDKNEEPKAKRGRESTRKTDPSTPKSPTKRKTKS</sequence>
<dbReference type="Gene3D" id="1.20.930.10">
    <property type="entry name" value="Conserved domain common to transcription factors TFIIS, elongin A, CRSP70"/>
    <property type="match status" value="1"/>
</dbReference>
<evidence type="ECO:0000313" key="4">
    <source>
        <dbReference type="Proteomes" id="UP000299102"/>
    </source>
</evidence>
<dbReference type="OrthoDB" id="62853at2759"/>
<dbReference type="InterPro" id="IPR036218">
    <property type="entry name" value="HIVI-bd_sf"/>
</dbReference>
<comment type="caution">
    <text evidence="3">The sequence shown here is derived from an EMBL/GenBank/DDBJ whole genome shotgun (WGS) entry which is preliminary data.</text>
</comment>
<protein>
    <recommendedName>
        <fullName evidence="2">Lens epithelium-derived growth factor integrase-binding domain-containing protein</fullName>
    </recommendedName>
</protein>
<dbReference type="EMBL" id="BGZK01000073">
    <property type="protein sequence ID" value="GBP15587.1"/>
    <property type="molecule type" value="Genomic_DNA"/>
</dbReference>
<name>A0A4C1TNV7_EUMVA</name>
<dbReference type="Proteomes" id="UP000299102">
    <property type="component" value="Unassembled WGS sequence"/>
</dbReference>
<accession>A0A4C1TNV7</accession>
<feature type="domain" description="Lens epithelium-derived growth factor integrase-binding" evidence="2">
    <location>
        <begin position="297"/>
        <end position="414"/>
    </location>
</feature>
<dbReference type="SUPFAM" id="SSF140576">
    <property type="entry name" value="HIV integrase-binding domain"/>
    <property type="match status" value="1"/>
</dbReference>
<dbReference type="InterPro" id="IPR035441">
    <property type="entry name" value="TFIIS/LEDGF_dom_sf"/>
</dbReference>
<feature type="compositionally biased region" description="Polar residues" evidence="1">
    <location>
        <begin position="517"/>
        <end position="530"/>
    </location>
</feature>
<feature type="region of interest" description="Disordered" evidence="1">
    <location>
        <begin position="15"/>
        <end position="39"/>
    </location>
</feature>